<proteinExistence type="predicted"/>
<dbReference type="EMBL" id="FNNG01000001">
    <property type="protein sequence ID" value="SDW11628.1"/>
    <property type="molecule type" value="Genomic_DNA"/>
</dbReference>
<dbReference type="AlphaFoldDB" id="A0A1H2QXH4"/>
<feature type="domain" description="Transglycosylase SLT" evidence="1">
    <location>
        <begin position="37"/>
        <end position="152"/>
    </location>
</feature>
<keyword evidence="3" id="KW-1185">Reference proteome</keyword>
<dbReference type="InterPro" id="IPR008258">
    <property type="entry name" value="Transglycosylase_SLT_dom_1"/>
</dbReference>
<dbReference type="RefSeq" id="WP_093750023.1">
    <property type="nucleotide sequence ID" value="NZ_FNNG01000001.1"/>
</dbReference>
<evidence type="ECO:0000313" key="3">
    <source>
        <dbReference type="Proteomes" id="UP000198828"/>
    </source>
</evidence>
<reference evidence="2 3" key="1">
    <citation type="submission" date="2016-10" db="EMBL/GenBank/DDBJ databases">
        <authorList>
            <person name="de Groot N.N."/>
        </authorList>
    </citation>
    <scope>NUCLEOTIDE SEQUENCE [LARGE SCALE GENOMIC DNA]</scope>
    <source>
        <strain evidence="2 3">DSM 23310</strain>
    </source>
</reference>
<evidence type="ECO:0000259" key="1">
    <source>
        <dbReference type="Pfam" id="PF01464"/>
    </source>
</evidence>
<dbReference type="Proteomes" id="UP000198828">
    <property type="component" value="Unassembled WGS sequence"/>
</dbReference>
<protein>
    <submittedName>
        <fullName evidence="2">Transglycosylase SLT domain-containing protein</fullName>
    </submittedName>
</protein>
<gene>
    <name evidence="2" type="ORF">SAMN05660923_00241</name>
</gene>
<dbReference type="SUPFAM" id="SSF53955">
    <property type="entry name" value="Lysozyme-like"/>
    <property type="match status" value="1"/>
</dbReference>
<evidence type="ECO:0000313" key="2">
    <source>
        <dbReference type="EMBL" id="SDW11628.1"/>
    </source>
</evidence>
<sequence length="290" mass="33148">MGKRVLAILVALMLVFGIAENSFSQQKNPSREEVEKLIEEVATKRGIPSVILKCIAKLESGFRQFDSNGNPFVSKGGYIGIMQISEKETEYNLEKLKYDPVYNIEAGANHLLKKWAWVNNEMTQVGNMDPNILEHWYFTLWAYNGLLERNNPNVNSSTYQARIYETALKEYNQEITPISKKSMPSRGGRLHRNINIPTPEVYHEGDIIKYTPNDIVIPDTMEKADGKDPLVLYDGPKGNAIGTVKEDQTMTILEGPALKRGFYFYKVKVNEDKRIGWVYGNWIVKLMDNF</sequence>
<accession>A0A1H2QXH4</accession>
<name>A0A1H2QXH4_9FIRM</name>
<dbReference type="InterPro" id="IPR023346">
    <property type="entry name" value="Lysozyme-like_dom_sf"/>
</dbReference>
<dbReference type="Pfam" id="PF01464">
    <property type="entry name" value="SLT"/>
    <property type="match status" value="1"/>
</dbReference>
<organism evidence="2 3">
    <name type="scientific">Tepidimicrobium xylanilyticum</name>
    <dbReference type="NCBI Taxonomy" id="1123352"/>
    <lineage>
        <taxon>Bacteria</taxon>
        <taxon>Bacillati</taxon>
        <taxon>Bacillota</taxon>
        <taxon>Tissierellia</taxon>
        <taxon>Tissierellales</taxon>
        <taxon>Tepidimicrobiaceae</taxon>
        <taxon>Tepidimicrobium</taxon>
    </lineage>
</organism>
<dbReference type="OrthoDB" id="9813450at2"/>
<dbReference type="Gene3D" id="1.10.530.10">
    <property type="match status" value="1"/>
</dbReference>